<proteinExistence type="predicted"/>
<evidence type="ECO:0000313" key="2">
    <source>
        <dbReference type="EMBL" id="MBB6253242.1"/>
    </source>
</evidence>
<accession>A0A7X0EDW6</accession>
<feature type="transmembrane region" description="Helical" evidence="1">
    <location>
        <begin position="20"/>
        <end position="38"/>
    </location>
</feature>
<keyword evidence="1" id="KW-0472">Membrane</keyword>
<keyword evidence="1" id="KW-0812">Transmembrane</keyword>
<sequence length="166" mass="19401">MIAASISQNRSPNNISMRTWYLYVFELWLIFSVFSISGDLPGIGKFHEEHKYIIFNKHAFVFFAGPFIYGLRIAMFVAIFRKFKRPNPIELWIVKISVALFFLTLFGGYFLGGIWASANGYRECFKIEDRHPYYFFVPKDKSCPTAPSRDDFLNGYSVQEKYGPER</sequence>
<gene>
    <name evidence="2" type="ORF">FHS74_003811</name>
</gene>
<dbReference type="Proteomes" id="UP000539175">
    <property type="component" value="Unassembled WGS sequence"/>
</dbReference>
<protein>
    <submittedName>
        <fullName evidence="2">Uncharacterized protein</fullName>
    </submittedName>
</protein>
<dbReference type="EMBL" id="JACIIZ010000011">
    <property type="protein sequence ID" value="MBB6253242.1"/>
    <property type="molecule type" value="Genomic_DNA"/>
</dbReference>
<comment type="caution">
    <text evidence="2">The sequence shown here is derived from an EMBL/GenBank/DDBJ whole genome shotgun (WGS) entry which is preliminary data.</text>
</comment>
<reference evidence="2 3" key="1">
    <citation type="submission" date="2020-08" db="EMBL/GenBank/DDBJ databases">
        <title>Genomic Encyclopedia of Type Strains, Phase IV (KMG-IV): sequencing the most valuable type-strain genomes for metagenomic binning, comparative biology and taxonomic classification.</title>
        <authorList>
            <person name="Goeker M."/>
        </authorList>
    </citation>
    <scope>NUCLEOTIDE SEQUENCE [LARGE SCALE GENOMIC DNA]</scope>
    <source>
        <strain evidence="2 3">DSM 22198</strain>
    </source>
</reference>
<keyword evidence="1" id="KW-1133">Transmembrane helix</keyword>
<dbReference type="AlphaFoldDB" id="A0A7X0EDW6"/>
<evidence type="ECO:0000256" key="1">
    <source>
        <dbReference type="SAM" id="Phobius"/>
    </source>
</evidence>
<dbReference type="RefSeq" id="WP_184803499.1">
    <property type="nucleotide sequence ID" value="NZ_JACIIZ010000011.1"/>
</dbReference>
<feature type="transmembrane region" description="Helical" evidence="1">
    <location>
        <begin position="92"/>
        <end position="116"/>
    </location>
</feature>
<organism evidence="2 3">
    <name type="scientific">Nitrospirillum iridis</name>
    <dbReference type="NCBI Taxonomy" id="765888"/>
    <lineage>
        <taxon>Bacteria</taxon>
        <taxon>Pseudomonadati</taxon>
        <taxon>Pseudomonadota</taxon>
        <taxon>Alphaproteobacteria</taxon>
        <taxon>Rhodospirillales</taxon>
        <taxon>Azospirillaceae</taxon>
        <taxon>Nitrospirillum</taxon>
    </lineage>
</organism>
<evidence type="ECO:0000313" key="3">
    <source>
        <dbReference type="Proteomes" id="UP000539175"/>
    </source>
</evidence>
<feature type="transmembrane region" description="Helical" evidence="1">
    <location>
        <begin position="58"/>
        <end position="80"/>
    </location>
</feature>
<name>A0A7X0EDW6_9PROT</name>
<keyword evidence="3" id="KW-1185">Reference proteome</keyword>